<evidence type="ECO:0000313" key="12">
    <source>
        <dbReference type="Proteomes" id="UP001152622"/>
    </source>
</evidence>
<sequence length="483" mass="53615">MKLLLLVIFFSGSQGVPALHASARVGPDQARVREGETGVLANDSGVPGQAWFKATVFREPCYTEDDVYPESGAVGESITLSCLLRANRLTPGNITWKKNCISEMGSSRELHFRSLTTGDAGNYTCTFINGTQGYSMSRTTELRVCERDVLLDPKIVEPEDNAEIKVDVGEPAMVSCIAVIHSDPSFVTLSWMEGTSLLEMDQSESVFYTESKEQQKDGKCHVNASLVFRRVSQEHLNTKYICKLGSTSKQLNNVSITLTQRGDSPSPLLPLGIVGMFAAIASLIMVIYLKLKIDIVLFLRELRGASFSDSDGKQYDAYIMYYKAASEEALTEEEKRLVPRILETEFGYRLCLYERDILPGRVVQEAVLEHIGQSRRLVLLPGTLEAEQESWGRGMAGEEPSLLSGLHAALVDRQTRLILVERAPRGELVSLPEPLQQLVRSGGVVAWRGERSVPLSSSFWKKLRYYMPPQKGPKHRTGSMTVL</sequence>
<dbReference type="InterPro" id="IPR000157">
    <property type="entry name" value="TIR_dom"/>
</dbReference>
<comment type="caution">
    <text evidence="11">The sequence shown here is derived from an EMBL/GenBank/DDBJ whole genome shotgun (WGS) entry which is preliminary data.</text>
</comment>
<dbReference type="Gene3D" id="3.40.50.10140">
    <property type="entry name" value="Toll/interleukin-1 receptor homology (TIR) domain"/>
    <property type="match status" value="1"/>
</dbReference>
<feature type="chain" id="PRO_5040326437" evidence="8">
    <location>
        <begin position="16"/>
        <end position="483"/>
    </location>
</feature>
<keyword evidence="6" id="KW-0393">Immunoglobulin domain</keyword>
<comment type="similarity">
    <text evidence="1">Belongs to the interleukin-1 receptor family.</text>
</comment>
<dbReference type="InterPro" id="IPR035897">
    <property type="entry name" value="Toll_tir_struct_dom_sf"/>
</dbReference>
<evidence type="ECO:0000259" key="9">
    <source>
        <dbReference type="PROSITE" id="PS50104"/>
    </source>
</evidence>
<keyword evidence="7" id="KW-1133">Transmembrane helix</keyword>
<evidence type="ECO:0000256" key="4">
    <source>
        <dbReference type="ARBA" id="ARBA00023157"/>
    </source>
</evidence>
<dbReference type="InterPro" id="IPR003599">
    <property type="entry name" value="Ig_sub"/>
</dbReference>
<dbReference type="GO" id="GO:0007165">
    <property type="term" value="P:signal transduction"/>
    <property type="evidence" value="ECO:0007669"/>
    <property type="project" value="InterPro"/>
</dbReference>
<feature type="domain" description="TIR" evidence="9">
    <location>
        <begin position="313"/>
        <end position="467"/>
    </location>
</feature>
<evidence type="ECO:0000313" key="11">
    <source>
        <dbReference type="EMBL" id="KAJ8352527.1"/>
    </source>
</evidence>
<dbReference type="SUPFAM" id="SSF48726">
    <property type="entry name" value="Immunoglobulin"/>
    <property type="match status" value="1"/>
</dbReference>
<dbReference type="AlphaFoldDB" id="A0A9Q1ITS9"/>
<keyword evidence="7" id="KW-0812">Transmembrane</keyword>
<feature type="domain" description="Ig-like" evidence="10">
    <location>
        <begin position="153"/>
        <end position="259"/>
    </location>
</feature>
<dbReference type="InterPro" id="IPR036179">
    <property type="entry name" value="Ig-like_dom_sf"/>
</dbReference>
<keyword evidence="7" id="KW-0472">Membrane</keyword>
<dbReference type="GO" id="GO:0016787">
    <property type="term" value="F:hydrolase activity"/>
    <property type="evidence" value="ECO:0007669"/>
    <property type="project" value="UniProtKB-KW"/>
</dbReference>
<accession>A0A9Q1ITS9</accession>
<dbReference type="PANTHER" id="PTHR11890:SF6">
    <property type="entry name" value="INTERLEUKIN-18 RECEPTOR 1"/>
    <property type="match status" value="1"/>
</dbReference>
<dbReference type="EMBL" id="JAINUF010000008">
    <property type="protein sequence ID" value="KAJ8352527.1"/>
    <property type="molecule type" value="Genomic_DNA"/>
</dbReference>
<dbReference type="PROSITE" id="PS50835">
    <property type="entry name" value="IG_LIKE"/>
    <property type="match status" value="2"/>
</dbReference>
<protein>
    <submittedName>
        <fullName evidence="11">Uncharacterized protein</fullName>
    </submittedName>
</protein>
<dbReference type="PANTHER" id="PTHR11890">
    <property type="entry name" value="INTERLEUKIN-1 RECEPTOR FAMILY MEMBER"/>
    <property type="match status" value="1"/>
</dbReference>
<feature type="domain" description="Ig-like" evidence="10">
    <location>
        <begin position="60"/>
        <end position="141"/>
    </location>
</feature>
<evidence type="ECO:0000256" key="7">
    <source>
        <dbReference type="SAM" id="Phobius"/>
    </source>
</evidence>
<keyword evidence="3" id="KW-0520">NAD</keyword>
<evidence type="ECO:0000256" key="3">
    <source>
        <dbReference type="ARBA" id="ARBA00023027"/>
    </source>
</evidence>
<reference evidence="11" key="1">
    <citation type="journal article" date="2023" name="Science">
        <title>Genome structures resolve the early diversification of teleost fishes.</title>
        <authorList>
            <person name="Parey E."/>
            <person name="Louis A."/>
            <person name="Montfort J."/>
            <person name="Bouchez O."/>
            <person name="Roques C."/>
            <person name="Iampietro C."/>
            <person name="Lluch J."/>
            <person name="Castinel A."/>
            <person name="Donnadieu C."/>
            <person name="Desvignes T."/>
            <person name="Floi Bucao C."/>
            <person name="Jouanno E."/>
            <person name="Wen M."/>
            <person name="Mejri S."/>
            <person name="Dirks R."/>
            <person name="Jansen H."/>
            <person name="Henkel C."/>
            <person name="Chen W.J."/>
            <person name="Zahm M."/>
            <person name="Cabau C."/>
            <person name="Klopp C."/>
            <person name="Thompson A.W."/>
            <person name="Robinson-Rechavi M."/>
            <person name="Braasch I."/>
            <person name="Lecointre G."/>
            <person name="Bobe J."/>
            <person name="Postlethwait J.H."/>
            <person name="Berthelot C."/>
            <person name="Roest Crollius H."/>
            <person name="Guiguen Y."/>
        </authorList>
    </citation>
    <scope>NUCLEOTIDE SEQUENCE</scope>
    <source>
        <strain evidence="11">WJC10195</strain>
    </source>
</reference>
<evidence type="ECO:0000256" key="1">
    <source>
        <dbReference type="ARBA" id="ARBA00009752"/>
    </source>
</evidence>
<dbReference type="OrthoDB" id="9940746at2759"/>
<evidence type="ECO:0000256" key="2">
    <source>
        <dbReference type="ARBA" id="ARBA00022801"/>
    </source>
</evidence>
<dbReference type="InterPro" id="IPR015621">
    <property type="entry name" value="IL-1_rcpt_fam"/>
</dbReference>
<keyword evidence="12" id="KW-1185">Reference proteome</keyword>
<evidence type="ECO:0000256" key="6">
    <source>
        <dbReference type="ARBA" id="ARBA00023319"/>
    </source>
</evidence>
<name>A0A9Q1ITS9_SYNKA</name>
<feature type="signal peptide" evidence="8">
    <location>
        <begin position="1"/>
        <end position="15"/>
    </location>
</feature>
<proteinExistence type="inferred from homology"/>
<dbReference type="Gene3D" id="2.60.40.10">
    <property type="entry name" value="Immunoglobulins"/>
    <property type="match status" value="2"/>
</dbReference>
<dbReference type="InterPro" id="IPR013783">
    <property type="entry name" value="Ig-like_fold"/>
</dbReference>
<evidence type="ECO:0000256" key="8">
    <source>
        <dbReference type="SAM" id="SignalP"/>
    </source>
</evidence>
<dbReference type="Pfam" id="PF01582">
    <property type="entry name" value="TIR"/>
    <property type="match status" value="1"/>
</dbReference>
<keyword evidence="5" id="KW-0325">Glycoprotein</keyword>
<dbReference type="Proteomes" id="UP001152622">
    <property type="component" value="Chromosome 8"/>
</dbReference>
<dbReference type="InterPro" id="IPR007110">
    <property type="entry name" value="Ig-like_dom"/>
</dbReference>
<dbReference type="Pfam" id="PF13927">
    <property type="entry name" value="Ig_3"/>
    <property type="match status" value="1"/>
</dbReference>
<evidence type="ECO:0000256" key="5">
    <source>
        <dbReference type="ARBA" id="ARBA00023180"/>
    </source>
</evidence>
<evidence type="ECO:0000259" key="10">
    <source>
        <dbReference type="PROSITE" id="PS50835"/>
    </source>
</evidence>
<dbReference type="PRINTS" id="PR01537">
    <property type="entry name" value="INTRLKN1R1F"/>
</dbReference>
<keyword evidence="4" id="KW-1015">Disulfide bond</keyword>
<dbReference type="SUPFAM" id="SSF52200">
    <property type="entry name" value="Toll/Interleukin receptor TIR domain"/>
    <property type="match status" value="1"/>
</dbReference>
<dbReference type="PROSITE" id="PS50104">
    <property type="entry name" value="TIR"/>
    <property type="match status" value="1"/>
</dbReference>
<keyword evidence="8" id="KW-0732">Signal</keyword>
<gene>
    <name evidence="11" type="ORF">SKAU_G00240030</name>
</gene>
<organism evidence="11 12">
    <name type="scientific">Synaphobranchus kaupii</name>
    <name type="common">Kaup's arrowtooth eel</name>
    <dbReference type="NCBI Taxonomy" id="118154"/>
    <lineage>
        <taxon>Eukaryota</taxon>
        <taxon>Metazoa</taxon>
        <taxon>Chordata</taxon>
        <taxon>Craniata</taxon>
        <taxon>Vertebrata</taxon>
        <taxon>Euteleostomi</taxon>
        <taxon>Actinopterygii</taxon>
        <taxon>Neopterygii</taxon>
        <taxon>Teleostei</taxon>
        <taxon>Anguilliformes</taxon>
        <taxon>Synaphobranchidae</taxon>
        <taxon>Synaphobranchus</taxon>
    </lineage>
</organism>
<dbReference type="SMART" id="SM00409">
    <property type="entry name" value="IG"/>
    <property type="match status" value="2"/>
</dbReference>
<feature type="transmembrane region" description="Helical" evidence="7">
    <location>
        <begin position="268"/>
        <end position="289"/>
    </location>
</feature>
<keyword evidence="2" id="KW-0378">Hydrolase</keyword>
<dbReference type="SMART" id="SM00255">
    <property type="entry name" value="TIR"/>
    <property type="match status" value="1"/>
</dbReference>